<gene>
    <name evidence="4" type="ORF">DES47_105232</name>
</gene>
<keyword evidence="5" id="KW-1185">Reference proteome</keyword>
<dbReference type="InterPro" id="IPR011250">
    <property type="entry name" value="OMP/PagP_B-barrel"/>
</dbReference>
<reference evidence="4 5" key="1">
    <citation type="submission" date="2019-03" db="EMBL/GenBank/DDBJ databases">
        <title>Genomic Encyclopedia of Type Strains, Phase IV (KMG-IV): sequencing the most valuable type-strain genomes for metagenomic binning, comparative biology and taxonomic classification.</title>
        <authorList>
            <person name="Goeker M."/>
        </authorList>
    </citation>
    <scope>NUCLEOTIDE SEQUENCE [LARGE SCALE GENOMIC DNA]</scope>
    <source>
        <strain evidence="4 5">DSM 16998</strain>
    </source>
</reference>
<dbReference type="AlphaFoldDB" id="A0A4R6QKY3"/>
<dbReference type="Pfam" id="PF01389">
    <property type="entry name" value="OmpA_membrane"/>
    <property type="match status" value="1"/>
</dbReference>
<feature type="domain" description="Outer membrane protein OmpA-like transmembrane" evidence="3">
    <location>
        <begin position="19"/>
        <end position="149"/>
    </location>
</feature>
<dbReference type="OrthoDB" id="5360144at2"/>
<organism evidence="4 5">
    <name type="scientific">Roseateles toxinivorans</name>
    <dbReference type="NCBI Taxonomy" id="270368"/>
    <lineage>
        <taxon>Bacteria</taxon>
        <taxon>Pseudomonadati</taxon>
        <taxon>Pseudomonadota</taxon>
        <taxon>Betaproteobacteria</taxon>
        <taxon>Burkholderiales</taxon>
        <taxon>Sphaerotilaceae</taxon>
        <taxon>Roseateles</taxon>
    </lineage>
</organism>
<protein>
    <submittedName>
        <fullName evidence="4">Opacity protein-like surface antigen</fullName>
    </submittedName>
</protein>
<evidence type="ECO:0000256" key="1">
    <source>
        <dbReference type="ARBA" id="ARBA00004442"/>
    </source>
</evidence>
<dbReference type="EMBL" id="SNXS01000005">
    <property type="protein sequence ID" value="TDP63229.1"/>
    <property type="molecule type" value="Genomic_DNA"/>
</dbReference>
<proteinExistence type="predicted"/>
<dbReference type="GO" id="GO:0009279">
    <property type="term" value="C:cell outer membrane"/>
    <property type="evidence" value="ECO:0007669"/>
    <property type="project" value="UniProtKB-SubCell"/>
</dbReference>
<evidence type="ECO:0000259" key="3">
    <source>
        <dbReference type="Pfam" id="PF01389"/>
    </source>
</evidence>
<sequence>MKKIIVLALAAACAAPVLAADFYVGADVGRNRFDDEGLKLNKTGLSVFGGYVISNNIAIEAGYRRLVDGTATFGATKVDIDAHALQLSGVFSVPVATDLSLFGRLGINNIKIKASSNAARASDNETKALFGIGARYAVSPQVGLRVEYQKPASDFSVISAGVDIRF</sequence>
<dbReference type="SUPFAM" id="SSF56925">
    <property type="entry name" value="OMPA-like"/>
    <property type="match status" value="1"/>
</dbReference>
<dbReference type="Gene3D" id="2.40.160.20">
    <property type="match status" value="1"/>
</dbReference>
<evidence type="ECO:0000256" key="2">
    <source>
        <dbReference type="SAM" id="SignalP"/>
    </source>
</evidence>
<comment type="caution">
    <text evidence="4">The sequence shown here is derived from an EMBL/GenBank/DDBJ whole genome shotgun (WGS) entry which is preliminary data.</text>
</comment>
<evidence type="ECO:0000313" key="5">
    <source>
        <dbReference type="Proteomes" id="UP000295361"/>
    </source>
</evidence>
<accession>A0A4R6QKY3</accession>
<dbReference type="RefSeq" id="WP_133702409.1">
    <property type="nucleotide sequence ID" value="NZ_SNXS01000005.1"/>
</dbReference>
<dbReference type="InterPro" id="IPR000498">
    <property type="entry name" value="OmpA-like_TM_dom"/>
</dbReference>
<comment type="subcellular location">
    <subcellularLocation>
        <location evidence="1">Cell outer membrane</location>
    </subcellularLocation>
</comment>
<dbReference type="Proteomes" id="UP000295361">
    <property type="component" value="Unassembled WGS sequence"/>
</dbReference>
<evidence type="ECO:0000313" key="4">
    <source>
        <dbReference type="EMBL" id="TDP63229.1"/>
    </source>
</evidence>
<dbReference type="InParanoid" id="A0A4R6QKY3"/>
<feature type="chain" id="PRO_5021005652" evidence="2">
    <location>
        <begin position="20"/>
        <end position="166"/>
    </location>
</feature>
<name>A0A4R6QKY3_9BURK</name>
<feature type="signal peptide" evidence="2">
    <location>
        <begin position="1"/>
        <end position="19"/>
    </location>
</feature>
<keyword evidence="2" id="KW-0732">Signal</keyword>